<comment type="subcellular location">
    <subcellularLocation>
        <location evidence="1">Cell membrane</location>
        <topology evidence="1">Multi-pass membrane protein</topology>
    </subcellularLocation>
</comment>
<evidence type="ECO:0000256" key="5">
    <source>
        <dbReference type="ARBA" id="ARBA00022989"/>
    </source>
</evidence>
<dbReference type="CDD" id="cd07040">
    <property type="entry name" value="HP"/>
    <property type="match status" value="1"/>
</dbReference>
<evidence type="ECO:0000259" key="9">
    <source>
        <dbReference type="Pfam" id="PF04535"/>
    </source>
</evidence>
<dbReference type="SUPFAM" id="SSF53254">
    <property type="entry name" value="Phosphoglycerate mutase-like"/>
    <property type="match status" value="1"/>
</dbReference>
<sequence>MVQCALATGPSCSKCWAGLPRWQVLLLRIHGRKMQPQAASPSPAAPPPPPRVALPCLSRRELLLLSASLPLTLAPQPAATARGLFRMPPPRLANRYFLVRAGESVYEGQGVVHTNPVSKTSVDSGLSPAGLRQAARAALELQRLGACDDDCWIWPSITQRAYQAAEIIAAANDINRSHIVPEYSFLDARGLGAFEGKSLETLPEVYASDSISPDIKPPPITDGTPNESVADVFVRVTQLMSILETQYSGDTVVIVSPDSDNLSILQAGLIGLDLRRHSSLFFQPGEVRPVDPASIPEYKQPASADPTPRPQKTRPPAPDPAPPAQLSPQAPGSPESSTLEREASEEAAGESEKSMTLALALAETEEKAIPPTPPKAAEAVESPIGSPHKESALTIAKLLSGEDPVGTETKPAPEKAAPAAAAAAASVGGGGGGGGGGVGSKRWLLGGVPEKVRRSELRRAELGFRVSAAVFCLVSLSVMAADSTPGWAGNSFRRYNEYRYTLAASVLAFTYSGFQLAVEILAYLLLSASSAALSRNDVWVSRFGVDQFAKLINASASMAFLAFIALGLSSIISAYYVFSTAF</sequence>
<organism evidence="10 11">
    <name type="scientific">Leersia perrieri</name>
    <dbReference type="NCBI Taxonomy" id="77586"/>
    <lineage>
        <taxon>Eukaryota</taxon>
        <taxon>Viridiplantae</taxon>
        <taxon>Streptophyta</taxon>
        <taxon>Embryophyta</taxon>
        <taxon>Tracheophyta</taxon>
        <taxon>Spermatophyta</taxon>
        <taxon>Magnoliopsida</taxon>
        <taxon>Liliopsida</taxon>
        <taxon>Poales</taxon>
        <taxon>Poaceae</taxon>
        <taxon>BOP clade</taxon>
        <taxon>Oryzoideae</taxon>
        <taxon>Oryzeae</taxon>
        <taxon>Oryzinae</taxon>
        <taxon>Leersia</taxon>
    </lineage>
</organism>
<evidence type="ECO:0000256" key="3">
    <source>
        <dbReference type="ARBA" id="ARBA00022475"/>
    </source>
</evidence>
<dbReference type="GO" id="GO:0005886">
    <property type="term" value="C:plasma membrane"/>
    <property type="evidence" value="ECO:0007669"/>
    <property type="project" value="UniProtKB-SubCell"/>
</dbReference>
<evidence type="ECO:0000256" key="4">
    <source>
        <dbReference type="ARBA" id="ARBA00022692"/>
    </source>
</evidence>
<reference evidence="11" key="2">
    <citation type="submission" date="2013-12" db="EMBL/GenBank/DDBJ databases">
        <authorList>
            <person name="Yu Y."/>
            <person name="Lee S."/>
            <person name="de Baynast K."/>
            <person name="Wissotski M."/>
            <person name="Liu L."/>
            <person name="Talag J."/>
            <person name="Goicoechea J."/>
            <person name="Angelova A."/>
            <person name="Jetty R."/>
            <person name="Kudrna D."/>
            <person name="Golser W."/>
            <person name="Rivera L."/>
            <person name="Zhang J."/>
            <person name="Wing R."/>
        </authorList>
    </citation>
    <scope>NUCLEOTIDE SEQUENCE</scope>
</reference>
<name>A0A0D9V3S1_9ORYZ</name>
<proteinExistence type="inferred from homology"/>
<dbReference type="Pfam" id="PF00300">
    <property type="entry name" value="His_Phos_1"/>
    <property type="match status" value="1"/>
</dbReference>
<feature type="transmembrane region" description="Helical" evidence="8">
    <location>
        <begin position="558"/>
        <end position="578"/>
    </location>
</feature>
<keyword evidence="11" id="KW-1185">Reference proteome</keyword>
<feature type="region of interest" description="Disordered" evidence="7">
    <location>
        <begin position="285"/>
        <end position="387"/>
    </location>
</feature>
<evidence type="ECO:0000256" key="7">
    <source>
        <dbReference type="SAM" id="MobiDB-lite"/>
    </source>
</evidence>
<protein>
    <recommendedName>
        <fullName evidence="9">Casparian strip membrane protein domain-containing protein</fullName>
    </recommendedName>
</protein>
<keyword evidence="6 8" id="KW-0472">Membrane</keyword>
<evidence type="ECO:0000313" key="10">
    <source>
        <dbReference type="EnsemblPlants" id="LPERR01G21690.1"/>
    </source>
</evidence>
<evidence type="ECO:0000256" key="2">
    <source>
        <dbReference type="ARBA" id="ARBA00007651"/>
    </source>
</evidence>
<evidence type="ECO:0000256" key="1">
    <source>
        <dbReference type="ARBA" id="ARBA00004651"/>
    </source>
</evidence>
<dbReference type="Gene3D" id="3.40.50.1240">
    <property type="entry name" value="Phosphoglycerate mutase-like"/>
    <property type="match status" value="1"/>
</dbReference>
<keyword evidence="4 8" id="KW-0812">Transmembrane</keyword>
<evidence type="ECO:0000313" key="11">
    <source>
        <dbReference type="Proteomes" id="UP000032180"/>
    </source>
</evidence>
<dbReference type="Pfam" id="PF04535">
    <property type="entry name" value="CASP_dom"/>
    <property type="match status" value="1"/>
</dbReference>
<keyword evidence="5 8" id="KW-1133">Transmembrane helix</keyword>
<dbReference type="InterPro" id="IPR006702">
    <property type="entry name" value="CASP_dom"/>
</dbReference>
<keyword evidence="3" id="KW-1003">Cell membrane</keyword>
<feature type="transmembrane region" description="Helical" evidence="8">
    <location>
        <begin position="501"/>
        <end position="526"/>
    </location>
</feature>
<evidence type="ECO:0000256" key="8">
    <source>
        <dbReference type="SAM" id="Phobius"/>
    </source>
</evidence>
<evidence type="ECO:0000256" key="6">
    <source>
        <dbReference type="ARBA" id="ARBA00023136"/>
    </source>
</evidence>
<reference evidence="10 11" key="1">
    <citation type="submission" date="2012-08" db="EMBL/GenBank/DDBJ databases">
        <title>Oryza genome evolution.</title>
        <authorList>
            <person name="Wing R.A."/>
        </authorList>
    </citation>
    <scope>NUCLEOTIDE SEQUENCE</scope>
</reference>
<dbReference type="AlphaFoldDB" id="A0A0D9V3S1"/>
<comment type="similarity">
    <text evidence="2">Belongs to the Casparian strip membrane proteins (CASP) family.</text>
</comment>
<dbReference type="Gramene" id="LPERR01G21690.1">
    <property type="protein sequence ID" value="LPERR01G21690.1"/>
    <property type="gene ID" value="LPERR01G21690"/>
</dbReference>
<feature type="compositionally biased region" description="Pro residues" evidence="7">
    <location>
        <begin position="307"/>
        <end position="325"/>
    </location>
</feature>
<dbReference type="EnsemblPlants" id="LPERR01G21690.1">
    <property type="protein sequence ID" value="LPERR01G21690.1"/>
    <property type="gene ID" value="LPERR01G21690"/>
</dbReference>
<dbReference type="PANTHER" id="PTHR47580:SF1">
    <property type="entry name" value="PHOSPHOGLYCERATE MUTASE FAMILY PROTEIN"/>
    <property type="match status" value="1"/>
</dbReference>
<reference evidence="10" key="3">
    <citation type="submission" date="2015-04" db="UniProtKB">
        <authorList>
            <consortium name="EnsemblPlants"/>
        </authorList>
    </citation>
    <scope>IDENTIFICATION</scope>
</reference>
<dbReference type="InterPro" id="IPR029033">
    <property type="entry name" value="His_PPase_superfam"/>
</dbReference>
<dbReference type="HOGENOM" id="CLU_468837_0_0_1"/>
<feature type="domain" description="Casparian strip membrane protein" evidence="9">
    <location>
        <begin position="455"/>
        <end position="520"/>
    </location>
</feature>
<accession>A0A0D9V3S1</accession>
<dbReference type="InterPro" id="IPR013078">
    <property type="entry name" value="His_Pase_superF_clade-1"/>
</dbReference>
<dbReference type="PANTHER" id="PTHR47580">
    <property type="entry name" value="PHOSPHOGLYCERATE MUTASE FAMILY PROTEIN"/>
    <property type="match status" value="1"/>
</dbReference>
<dbReference type="Proteomes" id="UP000032180">
    <property type="component" value="Chromosome 1"/>
</dbReference>
<feature type="transmembrane region" description="Helical" evidence="8">
    <location>
        <begin position="462"/>
        <end position="481"/>
    </location>
</feature>
<dbReference type="eggNOG" id="ENOG502QQRI">
    <property type="taxonomic scope" value="Eukaryota"/>
</dbReference>